<feature type="compositionally biased region" description="Polar residues" evidence="1">
    <location>
        <begin position="1"/>
        <end position="15"/>
    </location>
</feature>
<evidence type="ECO:0000313" key="2">
    <source>
        <dbReference type="EMBL" id="MBB3966800.1"/>
    </source>
</evidence>
<evidence type="ECO:0008006" key="4">
    <source>
        <dbReference type="Google" id="ProtNLM"/>
    </source>
</evidence>
<dbReference type="RefSeq" id="WP_183902272.1">
    <property type="nucleotide sequence ID" value="NZ_JACIDW010000023.1"/>
</dbReference>
<keyword evidence="3" id="KW-1185">Reference proteome</keyword>
<comment type="caution">
    <text evidence="2">The sequence shown here is derived from an EMBL/GenBank/DDBJ whole genome shotgun (WGS) entry which is preliminary data.</text>
</comment>
<name>A0A7W6D043_9HYPH</name>
<protein>
    <recommendedName>
        <fullName evidence="4">DUF1127 domain-containing protein</fullName>
    </recommendedName>
</protein>
<evidence type="ECO:0000313" key="3">
    <source>
        <dbReference type="Proteomes" id="UP000582090"/>
    </source>
</evidence>
<dbReference type="AlphaFoldDB" id="A0A7W6D043"/>
<gene>
    <name evidence="2" type="ORF">GGQ67_004492</name>
</gene>
<evidence type="ECO:0000256" key="1">
    <source>
        <dbReference type="SAM" id="MobiDB-lite"/>
    </source>
</evidence>
<dbReference type="Proteomes" id="UP000582090">
    <property type="component" value="Unassembled WGS sequence"/>
</dbReference>
<dbReference type="EMBL" id="JACIDW010000023">
    <property type="protein sequence ID" value="MBB3966800.1"/>
    <property type="molecule type" value="Genomic_DNA"/>
</dbReference>
<proteinExistence type="predicted"/>
<sequence length="75" mass="8573">MTCATREQTVGQLSKQRSRSTHTSAFEWLAALLRALAVRLARPDRLDLEGMPDRVKRDLGFMDGREPYREDARAP</sequence>
<feature type="region of interest" description="Disordered" evidence="1">
    <location>
        <begin position="1"/>
        <end position="22"/>
    </location>
</feature>
<reference evidence="2 3" key="1">
    <citation type="submission" date="2020-08" db="EMBL/GenBank/DDBJ databases">
        <title>Genomic Encyclopedia of Type Strains, Phase IV (KMG-IV): sequencing the most valuable type-strain genomes for metagenomic binning, comparative biology and taxonomic classification.</title>
        <authorList>
            <person name="Goeker M."/>
        </authorList>
    </citation>
    <scope>NUCLEOTIDE SEQUENCE [LARGE SCALE GENOMIC DNA]</scope>
    <source>
        <strain evidence="2 3">DSM 26575</strain>
    </source>
</reference>
<organism evidence="2 3">
    <name type="scientific">Rhizobium metallidurans</name>
    <dbReference type="NCBI Taxonomy" id="1265931"/>
    <lineage>
        <taxon>Bacteria</taxon>
        <taxon>Pseudomonadati</taxon>
        <taxon>Pseudomonadota</taxon>
        <taxon>Alphaproteobacteria</taxon>
        <taxon>Hyphomicrobiales</taxon>
        <taxon>Rhizobiaceae</taxon>
        <taxon>Rhizobium/Agrobacterium group</taxon>
        <taxon>Rhizobium</taxon>
    </lineage>
</organism>
<accession>A0A7W6D043</accession>